<dbReference type="RefSeq" id="WP_343947993.1">
    <property type="nucleotide sequence ID" value="NZ_BAAAHQ010000001.1"/>
</dbReference>
<evidence type="ECO:0000313" key="2">
    <source>
        <dbReference type="EMBL" id="GAA0913221.1"/>
    </source>
</evidence>
<sequence>MNDLERLREAWERPAPPTPEARSAARRALLSRAAARPRANWRLPALAVAAVTAVVVAGTTLAGGSEPATSVKPVVTPSAHVTPTPVPTTVVPPRDNQWIYTRAVLRQFRKGTPRGQGFTPGSPPPTEVFEFWTRADGRRVGYLVNGKLTTSNPGAREPDNTYALLVALPTAPAKLLAAVRDYRTPGQDPDDWLFRKLEEILRRNPVPPAHEVALFKALSLVRGATVDRSAVGLDGAPVLSVSRIADGWRRVEVLFDPRTHAYRGVRETAVADHTELWPGSGVSKRVKRNGVWTDAPPEALWTVEKGTVWFSSLRTGLAVVDRAGQRP</sequence>
<keyword evidence="3" id="KW-1185">Reference proteome</keyword>
<evidence type="ECO:0000313" key="3">
    <source>
        <dbReference type="Proteomes" id="UP001501578"/>
    </source>
</evidence>
<accession>A0ABP3Z1N5</accession>
<organism evidence="2 3">
    <name type="scientific">Nonomuraea longicatena</name>
    <dbReference type="NCBI Taxonomy" id="83682"/>
    <lineage>
        <taxon>Bacteria</taxon>
        <taxon>Bacillati</taxon>
        <taxon>Actinomycetota</taxon>
        <taxon>Actinomycetes</taxon>
        <taxon>Streptosporangiales</taxon>
        <taxon>Streptosporangiaceae</taxon>
        <taxon>Nonomuraea</taxon>
    </lineage>
</organism>
<evidence type="ECO:0000256" key="1">
    <source>
        <dbReference type="SAM" id="MobiDB-lite"/>
    </source>
</evidence>
<feature type="compositionally biased region" description="Basic and acidic residues" evidence="1">
    <location>
        <begin position="1"/>
        <end position="12"/>
    </location>
</feature>
<comment type="caution">
    <text evidence="2">The sequence shown here is derived from an EMBL/GenBank/DDBJ whole genome shotgun (WGS) entry which is preliminary data.</text>
</comment>
<feature type="region of interest" description="Disordered" evidence="1">
    <location>
        <begin position="1"/>
        <end position="23"/>
    </location>
</feature>
<dbReference type="Proteomes" id="UP001501578">
    <property type="component" value="Unassembled WGS sequence"/>
</dbReference>
<evidence type="ECO:0008006" key="4">
    <source>
        <dbReference type="Google" id="ProtNLM"/>
    </source>
</evidence>
<reference evidence="3" key="1">
    <citation type="journal article" date="2019" name="Int. J. Syst. Evol. Microbiol.">
        <title>The Global Catalogue of Microorganisms (GCM) 10K type strain sequencing project: providing services to taxonomists for standard genome sequencing and annotation.</title>
        <authorList>
            <consortium name="The Broad Institute Genomics Platform"/>
            <consortium name="The Broad Institute Genome Sequencing Center for Infectious Disease"/>
            <person name="Wu L."/>
            <person name="Ma J."/>
        </authorList>
    </citation>
    <scope>NUCLEOTIDE SEQUENCE [LARGE SCALE GENOMIC DNA]</scope>
    <source>
        <strain evidence="3">JCM 11136</strain>
    </source>
</reference>
<dbReference type="EMBL" id="BAAAHQ010000001">
    <property type="protein sequence ID" value="GAA0913221.1"/>
    <property type="molecule type" value="Genomic_DNA"/>
</dbReference>
<gene>
    <name evidence="2" type="ORF">GCM10009560_05010</name>
</gene>
<protein>
    <recommendedName>
        <fullName evidence="4">CU044_5270 family protein</fullName>
    </recommendedName>
</protein>
<proteinExistence type="predicted"/>
<name>A0ABP3Z1N5_9ACTN</name>